<dbReference type="InterPro" id="IPR050237">
    <property type="entry name" value="ATP-dep_AMP-bd_enzyme"/>
</dbReference>
<dbReference type="InterPro" id="IPR020845">
    <property type="entry name" value="AMP-binding_CS"/>
</dbReference>
<dbReference type="RefSeq" id="WP_338200052.1">
    <property type="nucleotide sequence ID" value="NZ_JAEKNR010000072.1"/>
</dbReference>
<dbReference type="PANTHER" id="PTHR43767:SF1">
    <property type="entry name" value="NONRIBOSOMAL PEPTIDE SYNTHASE PES1 (EUROFUNG)-RELATED"/>
    <property type="match status" value="1"/>
</dbReference>
<feature type="domain" description="AMP-binding enzyme C-terminal" evidence="4">
    <location>
        <begin position="416"/>
        <end position="491"/>
    </location>
</feature>
<dbReference type="EMBL" id="JAEKNR010000072">
    <property type="protein sequence ID" value="MBJ7597651.1"/>
    <property type="molecule type" value="Genomic_DNA"/>
</dbReference>
<gene>
    <name evidence="5" type="ORF">JF922_06150</name>
</gene>
<dbReference type="AlphaFoldDB" id="A0A934N6J5"/>
<keyword evidence="6" id="KW-1185">Reference proteome</keyword>
<comment type="similarity">
    <text evidence="1">Belongs to the ATP-dependent AMP-binding enzyme family.</text>
</comment>
<dbReference type="PROSITE" id="PS00455">
    <property type="entry name" value="AMP_BINDING"/>
    <property type="match status" value="1"/>
</dbReference>
<feature type="domain" description="AMP-dependent synthetase/ligase" evidence="3">
    <location>
        <begin position="6"/>
        <end position="366"/>
    </location>
</feature>
<dbReference type="InterPro" id="IPR042099">
    <property type="entry name" value="ANL_N_sf"/>
</dbReference>
<evidence type="ECO:0000256" key="1">
    <source>
        <dbReference type="ARBA" id="ARBA00006432"/>
    </source>
</evidence>
<dbReference type="Gene3D" id="3.40.50.12780">
    <property type="entry name" value="N-terminal domain of ligase-like"/>
    <property type="match status" value="1"/>
</dbReference>
<dbReference type="InterPro" id="IPR045851">
    <property type="entry name" value="AMP-bd_C_sf"/>
</dbReference>
<dbReference type="Gene3D" id="3.30.300.30">
    <property type="match status" value="1"/>
</dbReference>
<name>A0A934N6J5_9BACT</name>
<evidence type="ECO:0000313" key="5">
    <source>
        <dbReference type="EMBL" id="MBJ7597651.1"/>
    </source>
</evidence>
<keyword evidence="2" id="KW-0436">Ligase</keyword>
<proteinExistence type="inferred from homology"/>
<evidence type="ECO:0000256" key="2">
    <source>
        <dbReference type="ARBA" id="ARBA00022598"/>
    </source>
</evidence>
<dbReference type="SUPFAM" id="SSF56801">
    <property type="entry name" value="Acetyl-CoA synthetase-like"/>
    <property type="match status" value="1"/>
</dbReference>
<dbReference type="Pfam" id="PF00501">
    <property type="entry name" value="AMP-binding"/>
    <property type="match status" value="1"/>
</dbReference>
<dbReference type="InterPro" id="IPR000873">
    <property type="entry name" value="AMP-dep_synth/lig_dom"/>
</dbReference>
<reference evidence="5" key="1">
    <citation type="submission" date="2020-10" db="EMBL/GenBank/DDBJ databases">
        <title>Ca. Dormibacterota MAGs.</title>
        <authorList>
            <person name="Montgomery K."/>
        </authorList>
    </citation>
    <scope>NUCLEOTIDE SEQUENCE [LARGE SCALE GENOMIC DNA]</scope>
    <source>
        <strain evidence="5">SC8812_S17_10</strain>
    </source>
</reference>
<dbReference type="FunFam" id="3.30.300.30:FF:000008">
    <property type="entry name" value="2,3-dihydroxybenzoate-AMP ligase"/>
    <property type="match status" value="1"/>
</dbReference>
<organism evidence="5 6">
    <name type="scientific">Candidatus Nephthysia bennettiae</name>
    <dbReference type="NCBI Taxonomy" id="3127016"/>
    <lineage>
        <taxon>Bacteria</taxon>
        <taxon>Bacillati</taxon>
        <taxon>Candidatus Dormiibacterota</taxon>
        <taxon>Candidatus Dormibacteria</taxon>
        <taxon>Candidatus Dormibacterales</taxon>
        <taxon>Candidatus Dormibacteraceae</taxon>
        <taxon>Candidatus Nephthysia</taxon>
    </lineage>
</organism>
<evidence type="ECO:0000259" key="3">
    <source>
        <dbReference type="Pfam" id="PF00501"/>
    </source>
</evidence>
<dbReference type="GO" id="GO:0016878">
    <property type="term" value="F:acid-thiol ligase activity"/>
    <property type="evidence" value="ECO:0007669"/>
    <property type="project" value="UniProtKB-ARBA"/>
</dbReference>
<dbReference type="Proteomes" id="UP000612893">
    <property type="component" value="Unassembled WGS sequence"/>
</dbReference>
<comment type="caution">
    <text evidence="5">The sequence shown here is derived from an EMBL/GenBank/DDBJ whole genome shotgun (WGS) entry which is preliminary data.</text>
</comment>
<dbReference type="Pfam" id="PF13193">
    <property type="entry name" value="AMP-binding_C"/>
    <property type="match status" value="1"/>
</dbReference>
<dbReference type="PANTHER" id="PTHR43767">
    <property type="entry name" value="LONG-CHAIN-FATTY-ACID--COA LIGASE"/>
    <property type="match status" value="1"/>
</dbReference>
<protein>
    <submittedName>
        <fullName evidence="5">AMP-binding protein</fullName>
    </submittedName>
</protein>
<sequence>MADLLRVHAALQPDKPALIEGDRVVTWAARDERANRAANALRSLGVDPGDRVAVMAFNSIAGFEVSGGLSKLEAIGVPINFRLRGAELAYILNDSGVRAVCAGPEFVEHLEAARSEVRSSLSFLALAGAPAPDGWLSFEDLLAAASSEQPEVEEVEGLGATMIYTSGTTGHPKGAYRPHGVPLEQVMHTIGMFDLRQDDVHLMAGPGYHSAVGFFSALTTACGGTIVIMSRFDAEDALALMQRHRVSTTFMAPTLLHRIMDLPEEVRARHDVSWLRALILGAAPCPFSLKQSATDYFGEVLYEFYGATETGINLLLRPEDQLRKPGSAGLPPDGQEILLLDDDGNPVPDGVPGELWARSVWLATYYNRPDATARSMRDGYFSVGDIAYRDAEGYYYICDRKIDMIISGGVNVYPAEVEACLHAHPAVADVAVIGVPDDNWGEAVKAVVALHPGARAGEPELLDWCRGRIADYKRPRSVDFVADLPRDMAGKLLKRQIREPYWEGAGRRI</sequence>
<accession>A0A934N6J5</accession>
<evidence type="ECO:0000313" key="6">
    <source>
        <dbReference type="Proteomes" id="UP000612893"/>
    </source>
</evidence>
<evidence type="ECO:0000259" key="4">
    <source>
        <dbReference type="Pfam" id="PF13193"/>
    </source>
</evidence>
<dbReference type="InterPro" id="IPR025110">
    <property type="entry name" value="AMP-bd_C"/>
</dbReference>